<reference evidence="3" key="1">
    <citation type="journal article" date="2019" name="Int. J. Syst. Evol. Microbiol.">
        <title>The Global Catalogue of Microorganisms (GCM) 10K type strain sequencing project: providing services to taxonomists for standard genome sequencing and annotation.</title>
        <authorList>
            <consortium name="The Broad Institute Genomics Platform"/>
            <consortium name="The Broad Institute Genome Sequencing Center for Infectious Disease"/>
            <person name="Wu L."/>
            <person name="Ma J."/>
        </authorList>
    </citation>
    <scope>NUCLEOTIDE SEQUENCE [LARGE SCALE GENOMIC DNA]</scope>
    <source>
        <strain evidence="3">CGMCC 1.19062</strain>
    </source>
</reference>
<organism evidence="2 3">
    <name type="scientific">Lacibacterium aquatile</name>
    <dbReference type="NCBI Taxonomy" id="1168082"/>
    <lineage>
        <taxon>Bacteria</taxon>
        <taxon>Pseudomonadati</taxon>
        <taxon>Pseudomonadota</taxon>
        <taxon>Alphaproteobacteria</taxon>
        <taxon>Rhodospirillales</taxon>
        <taxon>Rhodospirillaceae</taxon>
    </lineage>
</organism>
<proteinExistence type="predicted"/>
<dbReference type="InterPro" id="IPR025870">
    <property type="entry name" value="Glyoxalase-like_dom"/>
</dbReference>
<comment type="caution">
    <text evidence="2">The sequence shown here is derived from an EMBL/GenBank/DDBJ whole genome shotgun (WGS) entry which is preliminary data.</text>
</comment>
<dbReference type="Pfam" id="PF13468">
    <property type="entry name" value="Glyoxalase_3"/>
    <property type="match status" value="1"/>
</dbReference>
<sequence length="282" mass="30279">MALPALNFDHAIYGTGDLEATRKAAQKLGFVVTPRGRHKGWGTGNYCVMFEQDYLEFLGMVDPAGESNGLDKFLASGGDGLLAITFGITDSALVAEQLRGRGLNPHGPHALSRLLELPEGDIEPRFALTRLPPEEMPAINGFLVEHLTPELLRRPTWVRHPNAAVGIQSVTVAVENPEETARAYEKLVGISAVTPTDDTWAVHVGKQVILFVTADDAAGLYSDDGTARGLPTICGITLKSSDLDQTYAALKANKIPAERLPGGVIRVDREDAVGAVMDFVRA</sequence>
<dbReference type="InterPro" id="IPR029068">
    <property type="entry name" value="Glyas_Bleomycin-R_OHBP_Dase"/>
</dbReference>
<gene>
    <name evidence="2" type="ORF">ACFSM5_15565</name>
</gene>
<dbReference type="Proteomes" id="UP001597295">
    <property type="component" value="Unassembled WGS sequence"/>
</dbReference>
<dbReference type="PROSITE" id="PS51819">
    <property type="entry name" value="VOC"/>
    <property type="match status" value="1"/>
</dbReference>
<dbReference type="PANTHER" id="PTHR40265:SF1">
    <property type="entry name" value="GLYOXALASE-LIKE DOMAIN-CONTAINING PROTEIN"/>
    <property type="match status" value="1"/>
</dbReference>
<dbReference type="PANTHER" id="PTHR40265">
    <property type="entry name" value="BLL2707 PROTEIN"/>
    <property type="match status" value="1"/>
</dbReference>
<keyword evidence="3" id="KW-1185">Reference proteome</keyword>
<dbReference type="InterPro" id="IPR037523">
    <property type="entry name" value="VOC_core"/>
</dbReference>
<dbReference type="SUPFAM" id="SSF54593">
    <property type="entry name" value="Glyoxalase/Bleomycin resistance protein/Dihydroxybiphenyl dioxygenase"/>
    <property type="match status" value="2"/>
</dbReference>
<protein>
    <submittedName>
        <fullName evidence="2">VOC family protein</fullName>
    </submittedName>
</protein>
<dbReference type="RefSeq" id="WP_379877397.1">
    <property type="nucleotide sequence ID" value="NZ_JBHUIP010000013.1"/>
</dbReference>
<accession>A0ABW5DY06</accession>
<evidence type="ECO:0000313" key="3">
    <source>
        <dbReference type="Proteomes" id="UP001597295"/>
    </source>
</evidence>
<name>A0ABW5DY06_9PROT</name>
<dbReference type="EMBL" id="JBHUIP010000013">
    <property type="protein sequence ID" value="MFD2264321.1"/>
    <property type="molecule type" value="Genomic_DNA"/>
</dbReference>
<dbReference type="Gene3D" id="3.10.180.10">
    <property type="entry name" value="2,3-Dihydroxybiphenyl 1,2-Dioxygenase, domain 1"/>
    <property type="match status" value="2"/>
</dbReference>
<evidence type="ECO:0000259" key="1">
    <source>
        <dbReference type="PROSITE" id="PS51819"/>
    </source>
</evidence>
<feature type="domain" description="VOC" evidence="1">
    <location>
        <begin position="166"/>
        <end position="282"/>
    </location>
</feature>
<evidence type="ECO:0000313" key="2">
    <source>
        <dbReference type="EMBL" id="MFD2264321.1"/>
    </source>
</evidence>